<evidence type="ECO:0000256" key="2">
    <source>
        <dbReference type="ARBA" id="ARBA00022690"/>
    </source>
</evidence>
<dbReference type="InterPro" id="IPR036354">
    <property type="entry name" value="Prot_inh_pot1_sf"/>
</dbReference>
<comment type="similarity">
    <text evidence="1">Belongs to the protease inhibitor I13 (potato type I serine protease inhibitor) family.</text>
</comment>
<keyword evidence="2" id="KW-0646">Protease inhibitor</keyword>
<keyword evidence="5" id="KW-1185">Reference proteome</keyword>
<reference evidence="4" key="1">
    <citation type="submission" date="2020-03" db="EMBL/GenBank/DDBJ databases">
        <title>A high-quality chromosome-level genome assembly of a woody plant with both climbing and erect habits, Rhamnella rubrinervis.</title>
        <authorList>
            <person name="Lu Z."/>
            <person name="Yang Y."/>
            <person name="Zhu X."/>
            <person name="Sun Y."/>
        </authorList>
    </citation>
    <scope>NUCLEOTIDE SEQUENCE</scope>
    <source>
        <strain evidence="4">BYM</strain>
        <tissue evidence="4">Leaf</tissue>
    </source>
</reference>
<accession>A0A8K0HSI5</accession>
<sequence length="70" mass="7746">MSTDCKGKNSWPELVGQKGKVAEETIQRENPLVNAIVVDKDSVVTADFRCDRVWVRVDKSGIVVFTPIIG</sequence>
<gene>
    <name evidence="4" type="ORF">FNV43_RR01507</name>
</gene>
<dbReference type="AlphaFoldDB" id="A0A8K0HSI5"/>
<dbReference type="Gene3D" id="3.30.10.10">
    <property type="entry name" value="Trypsin Inhibitor V, subunit A"/>
    <property type="match status" value="1"/>
</dbReference>
<organism evidence="4 5">
    <name type="scientific">Rhamnella rubrinervis</name>
    <dbReference type="NCBI Taxonomy" id="2594499"/>
    <lineage>
        <taxon>Eukaryota</taxon>
        <taxon>Viridiplantae</taxon>
        <taxon>Streptophyta</taxon>
        <taxon>Embryophyta</taxon>
        <taxon>Tracheophyta</taxon>
        <taxon>Spermatophyta</taxon>
        <taxon>Magnoliopsida</taxon>
        <taxon>eudicotyledons</taxon>
        <taxon>Gunneridae</taxon>
        <taxon>Pentapetalae</taxon>
        <taxon>rosids</taxon>
        <taxon>fabids</taxon>
        <taxon>Rosales</taxon>
        <taxon>Rhamnaceae</taxon>
        <taxon>rhamnoid group</taxon>
        <taxon>Rhamneae</taxon>
        <taxon>Rhamnella</taxon>
    </lineage>
</organism>
<dbReference type="InterPro" id="IPR000864">
    <property type="entry name" value="Prot_inh_pot1"/>
</dbReference>
<evidence type="ECO:0000313" key="5">
    <source>
        <dbReference type="Proteomes" id="UP000796880"/>
    </source>
</evidence>
<keyword evidence="3" id="KW-0722">Serine protease inhibitor</keyword>
<evidence type="ECO:0000313" key="4">
    <source>
        <dbReference type="EMBL" id="KAF3456853.1"/>
    </source>
</evidence>
<dbReference type="OrthoDB" id="10013825at2759"/>
<dbReference type="PRINTS" id="PR00292">
    <property type="entry name" value="POTATOINHBTR"/>
</dbReference>
<dbReference type="PROSITE" id="PS00285">
    <property type="entry name" value="POTATO_INHIBITOR"/>
    <property type="match status" value="1"/>
</dbReference>
<dbReference type="PANTHER" id="PTHR33091">
    <property type="entry name" value="PROTEIN, PUTATIVE, EXPRESSED-RELATED"/>
    <property type="match status" value="1"/>
</dbReference>
<proteinExistence type="inferred from homology"/>
<protein>
    <submittedName>
        <fullName evidence="4">Uncharacterized protein</fullName>
    </submittedName>
</protein>
<evidence type="ECO:0000256" key="1">
    <source>
        <dbReference type="ARBA" id="ARBA00008210"/>
    </source>
</evidence>
<dbReference type="GO" id="GO:0009611">
    <property type="term" value="P:response to wounding"/>
    <property type="evidence" value="ECO:0007669"/>
    <property type="project" value="InterPro"/>
</dbReference>
<dbReference type="SUPFAM" id="SSF54654">
    <property type="entry name" value="CI-2 family of serine protease inhibitors"/>
    <property type="match status" value="1"/>
</dbReference>
<dbReference type="GO" id="GO:0004867">
    <property type="term" value="F:serine-type endopeptidase inhibitor activity"/>
    <property type="evidence" value="ECO:0007669"/>
    <property type="project" value="UniProtKB-KW"/>
</dbReference>
<dbReference type="EMBL" id="VOIH02000001">
    <property type="protein sequence ID" value="KAF3456853.1"/>
    <property type="molecule type" value="Genomic_DNA"/>
</dbReference>
<evidence type="ECO:0000256" key="3">
    <source>
        <dbReference type="ARBA" id="ARBA00022900"/>
    </source>
</evidence>
<dbReference type="Pfam" id="PF00280">
    <property type="entry name" value="potato_inhibit"/>
    <property type="match status" value="1"/>
</dbReference>
<dbReference type="Proteomes" id="UP000796880">
    <property type="component" value="Unassembled WGS sequence"/>
</dbReference>
<name>A0A8K0HSI5_9ROSA</name>
<dbReference type="PANTHER" id="PTHR33091:SF94">
    <property type="entry name" value="PROTEASE INHIBITOR PROTEIN"/>
    <property type="match status" value="1"/>
</dbReference>
<comment type="caution">
    <text evidence="4">The sequence shown here is derived from an EMBL/GenBank/DDBJ whole genome shotgun (WGS) entry which is preliminary data.</text>
</comment>